<gene>
    <name evidence="5" type="ORF">H9Q81_03040</name>
</gene>
<dbReference type="Pfam" id="PF13192">
    <property type="entry name" value="Thioredoxin_3"/>
    <property type="match status" value="1"/>
</dbReference>
<evidence type="ECO:0000256" key="1">
    <source>
        <dbReference type="ARBA" id="ARBA00022630"/>
    </source>
</evidence>
<dbReference type="PANTHER" id="PTHR48105">
    <property type="entry name" value="THIOREDOXIN REDUCTASE 1-RELATED-RELATED"/>
    <property type="match status" value="1"/>
</dbReference>
<dbReference type="KEGG" id="fho:H9Q81_03040"/>
<sequence>MDKIYDMLIIGGGPAGLTAGIYGGRAKLDTLIIEKENPGGQINVTNEVVNYPGIFQTTGSEYGQNLKQQALNFGVNIVSEEVTDVKLENDIKEVVTNKNVYKALTVVIATGASPRKLGFKGEKEFEGRGVAYCATCDGEFFTGMDVFVIGAGFAAAEEAIFLTKYAKKVTVIAREPQFTCAQSIADKVLSNPKIDVKFNTEILEATGDMQLREAKFINNQTKEITNYQVKDNEYFGIFVFVGYKPQSDLFKNILDLDSFGFIKTDSNLMTNINGVYAAGDIRPKQLRQLVTAVSDGAEVAYNIEKYIESVKEKYKVSYDQNIKSTTEIKNTKEEFLDSNLKIQLEQITQRFENDINITVIKKENDEASLKMELFVKELVAVSPKIHFSSLNYGEDKEFENSINIDKVPTIVILDHNKKYKNLKYSTLPSGHELTSFILAMYNIAGPGQTLSEEIKDKIQSISNKKVWRIGVTLSCNKCPELVQAAQQIAIRNKNIEVEIIDVFTFKEFKDKYNIMSVPALVTNNDEVYFGVKNIEELIKL</sequence>
<dbReference type="EMBL" id="CP060637">
    <property type="protein sequence ID" value="QNM15829.1"/>
    <property type="molecule type" value="Genomic_DNA"/>
</dbReference>
<dbReference type="InterPro" id="IPR036188">
    <property type="entry name" value="FAD/NAD-bd_sf"/>
</dbReference>
<evidence type="ECO:0000313" key="6">
    <source>
        <dbReference type="Proteomes" id="UP000515913"/>
    </source>
</evidence>
<accession>A0A7G9GYE7</accession>
<dbReference type="InterPro" id="IPR017561">
    <property type="entry name" value="AhpF_homologue_put"/>
</dbReference>
<dbReference type="InterPro" id="IPR036249">
    <property type="entry name" value="Thioredoxin-like_sf"/>
</dbReference>
<dbReference type="InterPro" id="IPR050097">
    <property type="entry name" value="Ferredoxin-NADP_redctase_2"/>
</dbReference>
<dbReference type="GO" id="GO:0016491">
    <property type="term" value="F:oxidoreductase activity"/>
    <property type="evidence" value="ECO:0007669"/>
    <property type="project" value="UniProtKB-KW"/>
</dbReference>
<dbReference type="Gene3D" id="3.50.50.60">
    <property type="entry name" value="FAD/NAD(P)-binding domain"/>
    <property type="match status" value="2"/>
</dbReference>
<organism evidence="5 6">
    <name type="scientific">Fusobacterium hominis</name>
    <dbReference type="NCBI Taxonomy" id="2764326"/>
    <lineage>
        <taxon>Bacteria</taxon>
        <taxon>Fusobacteriati</taxon>
        <taxon>Fusobacteriota</taxon>
        <taxon>Fusobacteriia</taxon>
        <taxon>Fusobacteriales</taxon>
        <taxon>Fusobacteriaceae</taxon>
        <taxon>Fusobacterium</taxon>
    </lineage>
</organism>
<proteinExistence type="predicted"/>
<protein>
    <submittedName>
        <fullName evidence="5">FAD-dependent oxidoreductase</fullName>
    </submittedName>
</protein>
<evidence type="ECO:0000259" key="4">
    <source>
        <dbReference type="Pfam" id="PF13192"/>
    </source>
</evidence>
<evidence type="ECO:0000256" key="2">
    <source>
        <dbReference type="ARBA" id="ARBA00023002"/>
    </source>
</evidence>
<name>A0A7G9GYE7_9FUSO</name>
<feature type="domain" description="Thioredoxin-like fold" evidence="4">
    <location>
        <begin position="469"/>
        <end position="539"/>
    </location>
</feature>
<dbReference type="Pfam" id="PF07992">
    <property type="entry name" value="Pyr_redox_2"/>
    <property type="match status" value="1"/>
</dbReference>
<dbReference type="Proteomes" id="UP000515913">
    <property type="component" value="Chromosome"/>
</dbReference>
<dbReference type="NCBIfam" id="TIGR03143">
    <property type="entry name" value="AhpF_homolog"/>
    <property type="match status" value="1"/>
</dbReference>
<dbReference type="SUPFAM" id="SSF52833">
    <property type="entry name" value="Thioredoxin-like"/>
    <property type="match status" value="2"/>
</dbReference>
<dbReference type="AlphaFoldDB" id="A0A7G9GYE7"/>
<evidence type="ECO:0000313" key="5">
    <source>
        <dbReference type="EMBL" id="QNM15829.1"/>
    </source>
</evidence>
<dbReference type="InterPro" id="IPR023753">
    <property type="entry name" value="FAD/NAD-binding_dom"/>
</dbReference>
<dbReference type="Gene3D" id="3.40.30.80">
    <property type="match status" value="1"/>
</dbReference>
<keyword evidence="2" id="KW-0560">Oxidoreductase</keyword>
<dbReference type="PRINTS" id="PR00469">
    <property type="entry name" value="PNDRDTASEII"/>
</dbReference>
<keyword evidence="6" id="KW-1185">Reference proteome</keyword>
<dbReference type="SUPFAM" id="SSF51905">
    <property type="entry name" value="FAD/NAD(P)-binding domain"/>
    <property type="match status" value="2"/>
</dbReference>
<dbReference type="RefSeq" id="WP_176838701.1">
    <property type="nucleotide sequence ID" value="NZ_CP060637.1"/>
</dbReference>
<dbReference type="InterPro" id="IPR012336">
    <property type="entry name" value="Thioredoxin-like_fold"/>
</dbReference>
<reference evidence="5 6" key="1">
    <citation type="submission" date="2020-08" db="EMBL/GenBank/DDBJ databases">
        <authorList>
            <person name="Liu C."/>
            <person name="Sun Q."/>
        </authorList>
    </citation>
    <scope>NUCLEOTIDE SEQUENCE [LARGE SCALE GENOMIC DNA]</scope>
    <source>
        <strain evidence="5 6">NSJ-57</strain>
    </source>
</reference>
<dbReference type="PRINTS" id="PR00368">
    <property type="entry name" value="FADPNR"/>
</dbReference>
<feature type="domain" description="FAD/NAD(P)-binding" evidence="3">
    <location>
        <begin position="5"/>
        <end position="296"/>
    </location>
</feature>
<keyword evidence="1" id="KW-0285">Flavoprotein</keyword>
<evidence type="ECO:0000259" key="3">
    <source>
        <dbReference type="Pfam" id="PF07992"/>
    </source>
</evidence>